<dbReference type="Proteomes" id="UP000001989">
    <property type="component" value="Chromosome"/>
</dbReference>
<dbReference type="Pfam" id="PF12680">
    <property type="entry name" value="SnoaL_2"/>
    <property type="match status" value="1"/>
</dbReference>
<evidence type="ECO:0000313" key="3">
    <source>
        <dbReference type="Proteomes" id="UP000001989"/>
    </source>
</evidence>
<reference evidence="2 3" key="1">
    <citation type="journal article" date="2010" name="J. Bacteriol.">
        <title>Genome sequence of the dioxin-mineralizing bacterium Sphingomonas wittichii RW1.</title>
        <authorList>
            <person name="Miller T.R."/>
            <person name="Delcher A.L."/>
            <person name="Salzberg S.L."/>
            <person name="Saunders E."/>
            <person name="Detter J.C."/>
            <person name="Halden R.U."/>
        </authorList>
    </citation>
    <scope>NUCLEOTIDE SEQUENCE [LARGE SCALE GENOMIC DNA]</scope>
    <source>
        <strain evidence="3">DSM 6014 / CCUG 31198 / JCM 15750 / NBRC 105917 / EY 4224 / RW1</strain>
    </source>
</reference>
<sequence>MGPGRLTDRLSSLQENYMSDQQIDLGKLAYAGALAAARGWQDLLPGETIYPHDEVEAAFQDYAARANMDDWDYWADIFTPQCLYVDHHFGVFHSAKEVASWMTPLMETQPEMRFIPEWHVVMGNLVVNYNWNRWPNPEGSAVDYGEWRNPGPTADYRYQFPCVTLNIYGGNGKFCYEEDLYSPAAYLEIRDSWRRDMGITA</sequence>
<name>A0A9J9HB58_RHIWR</name>
<evidence type="ECO:0000313" key="2">
    <source>
        <dbReference type="EMBL" id="ABQ68410.1"/>
    </source>
</evidence>
<organism evidence="2 3">
    <name type="scientific">Rhizorhabdus wittichii (strain DSM 6014 / CCUG 31198 / JCM 15750 / NBRC 105917 / EY 4224 / RW1)</name>
    <name type="common">Sphingomonas wittichii</name>
    <dbReference type="NCBI Taxonomy" id="392499"/>
    <lineage>
        <taxon>Bacteria</taxon>
        <taxon>Pseudomonadati</taxon>
        <taxon>Pseudomonadota</taxon>
        <taxon>Alphaproteobacteria</taxon>
        <taxon>Sphingomonadales</taxon>
        <taxon>Sphingomonadaceae</taxon>
        <taxon>Rhizorhabdus</taxon>
    </lineage>
</organism>
<dbReference type="EMBL" id="CP000699">
    <property type="protein sequence ID" value="ABQ68410.1"/>
    <property type="molecule type" value="Genomic_DNA"/>
</dbReference>
<protein>
    <recommendedName>
        <fullName evidence="1">SnoaL-like domain-containing protein</fullName>
    </recommendedName>
</protein>
<feature type="domain" description="SnoaL-like" evidence="1">
    <location>
        <begin position="60"/>
        <end position="139"/>
    </location>
</feature>
<gene>
    <name evidence="2" type="ordered locus">Swit_2051</name>
</gene>
<accession>A0A9J9HB58</accession>
<dbReference type="KEGG" id="swi:Swit_2051"/>
<dbReference type="InterPro" id="IPR032710">
    <property type="entry name" value="NTF2-like_dom_sf"/>
</dbReference>
<dbReference type="SUPFAM" id="SSF54427">
    <property type="entry name" value="NTF2-like"/>
    <property type="match status" value="1"/>
</dbReference>
<dbReference type="Gene3D" id="3.10.450.50">
    <property type="match status" value="1"/>
</dbReference>
<keyword evidence="3" id="KW-1185">Reference proteome</keyword>
<dbReference type="AlphaFoldDB" id="A0A9J9HB58"/>
<dbReference type="InterPro" id="IPR037401">
    <property type="entry name" value="SnoaL-like"/>
</dbReference>
<evidence type="ECO:0000259" key="1">
    <source>
        <dbReference type="Pfam" id="PF12680"/>
    </source>
</evidence>
<proteinExistence type="predicted"/>